<sequence length="220" mass="26001">MSTKCLPILFINMVGEMAYIIQQRLQAQKISKEKSFRVLSDIFYTMFDKKFIEEIFKPQEIYSRRIMRTFFEKIAHSSIMRLNETSMDKLYDLMTMAFKYQIQMCSQPDQIIIISLNHIDGIRKILPNDEFLGELLDSNLENFSKLIRVSLLLREKKQMDDGRFLLFPSKDIELPYKGEQPGTIKYFTGGKITKTETFPLIRKQISYKKCETMVFIPLNL</sequence>
<reference evidence="4" key="1">
    <citation type="submission" date="2017-02" db="UniProtKB">
        <authorList>
            <consortium name="WormBaseParasite"/>
        </authorList>
    </citation>
    <scope>IDENTIFICATION</scope>
</reference>
<proteinExistence type="predicted"/>
<organism evidence="2 4">
    <name type="scientific">Dracunculus medinensis</name>
    <name type="common">Guinea worm</name>
    <dbReference type="NCBI Taxonomy" id="318479"/>
    <lineage>
        <taxon>Eukaryota</taxon>
        <taxon>Metazoa</taxon>
        <taxon>Ecdysozoa</taxon>
        <taxon>Nematoda</taxon>
        <taxon>Chromadorea</taxon>
        <taxon>Rhabditida</taxon>
        <taxon>Spirurina</taxon>
        <taxon>Dracunculoidea</taxon>
        <taxon>Dracunculidae</taxon>
        <taxon>Dracunculus</taxon>
    </lineage>
</organism>
<dbReference type="GO" id="GO:0005886">
    <property type="term" value="C:plasma membrane"/>
    <property type="evidence" value="ECO:0007669"/>
    <property type="project" value="TreeGrafter"/>
</dbReference>
<evidence type="ECO:0000313" key="1">
    <source>
        <dbReference type="EMBL" id="VDN55060.1"/>
    </source>
</evidence>
<protein>
    <submittedName>
        <fullName evidence="4">NR LBD domain-containing protein</fullName>
    </submittedName>
</protein>
<accession>A0A0N4U203</accession>
<dbReference type="PANTHER" id="PTHR21439:SF0">
    <property type="entry name" value="PROTEIN OSCP1"/>
    <property type="match status" value="1"/>
</dbReference>
<reference evidence="1 3" key="2">
    <citation type="submission" date="2018-11" db="EMBL/GenBank/DDBJ databases">
        <authorList>
            <consortium name="Pathogen Informatics"/>
        </authorList>
    </citation>
    <scope>NUCLEOTIDE SEQUENCE [LARGE SCALE GENOMIC DNA]</scope>
</reference>
<dbReference type="Proteomes" id="UP000274756">
    <property type="component" value="Unassembled WGS sequence"/>
</dbReference>
<dbReference type="PANTHER" id="PTHR21439">
    <property type="entry name" value="OXIDORED-NITRO DOMAIN-CONTAINING PROTEIN"/>
    <property type="match status" value="1"/>
</dbReference>
<gene>
    <name evidence="1" type="ORF">DME_LOCUS5033</name>
</gene>
<evidence type="ECO:0000313" key="3">
    <source>
        <dbReference type="Proteomes" id="UP000274756"/>
    </source>
</evidence>
<dbReference type="InterPro" id="IPR019332">
    <property type="entry name" value="OSCP1"/>
</dbReference>
<dbReference type="GO" id="GO:0005737">
    <property type="term" value="C:cytoplasm"/>
    <property type="evidence" value="ECO:0007669"/>
    <property type="project" value="TreeGrafter"/>
</dbReference>
<keyword evidence="3" id="KW-1185">Reference proteome</keyword>
<dbReference type="STRING" id="318479.A0A0N4U203"/>
<dbReference type="AlphaFoldDB" id="A0A0N4U203"/>
<dbReference type="Pfam" id="PF10188">
    <property type="entry name" value="Oscp1"/>
    <property type="match status" value="1"/>
</dbReference>
<name>A0A0N4U203_DRAME</name>
<evidence type="ECO:0000313" key="4">
    <source>
        <dbReference type="WBParaSite" id="DME_0000067301-mRNA-1"/>
    </source>
</evidence>
<dbReference type="WBParaSite" id="DME_0000067301-mRNA-1">
    <property type="protein sequence ID" value="DME_0000067301-mRNA-1"/>
    <property type="gene ID" value="DME_0000067301"/>
</dbReference>
<dbReference type="OrthoDB" id="2157380at2759"/>
<dbReference type="EMBL" id="UYYG01001151">
    <property type="protein sequence ID" value="VDN55060.1"/>
    <property type="molecule type" value="Genomic_DNA"/>
</dbReference>
<evidence type="ECO:0000313" key="2">
    <source>
        <dbReference type="Proteomes" id="UP000038040"/>
    </source>
</evidence>
<dbReference type="Proteomes" id="UP000038040">
    <property type="component" value="Unplaced"/>
</dbReference>